<feature type="domain" description="Helix-turn-helix" evidence="1">
    <location>
        <begin position="6"/>
        <end position="49"/>
    </location>
</feature>
<comment type="caution">
    <text evidence="2">The sequence shown here is derived from an EMBL/GenBank/DDBJ whole genome shotgun (WGS) entry which is preliminary data.</text>
</comment>
<dbReference type="OrthoDB" id="194758at2"/>
<name>A0A5A9X511_9BACT</name>
<evidence type="ECO:0000259" key="1">
    <source>
        <dbReference type="Pfam" id="PF12728"/>
    </source>
</evidence>
<dbReference type="EMBL" id="SRSD01000012">
    <property type="protein sequence ID" value="KAA0888080.1"/>
    <property type="molecule type" value="Genomic_DNA"/>
</dbReference>
<dbReference type="GO" id="GO:0003677">
    <property type="term" value="F:DNA binding"/>
    <property type="evidence" value="ECO:0007669"/>
    <property type="project" value="UniProtKB-KW"/>
</dbReference>
<gene>
    <name evidence="2" type="ORF">ET418_16910</name>
</gene>
<dbReference type="AlphaFoldDB" id="A0A5A9X511"/>
<keyword evidence="3" id="KW-1185">Reference proteome</keyword>
<protein>
    <submittedName>
        <fullName evidence="2">DNA-binding protein</fullName>
    </submittedName>
</protein>
<keyword evidence="2" id="KW-0238">DNA-binding</keyword>
<sequence>MKKQKYYTIPEICEILKIARRTAYLWAKNGTLRTTPGMRVILVSHEDLLLTIPWRSCKASRILKEMRLEEEMESFSRKRRRARADRDFFDAGSLIDNQIGGGK</sequence>
<proteinExistence type="predicted"/>
<dbReference type="Pfam" id="PF12728">
    <property type="entry name" value="HTH_17"/>
    <property type="match status" value="1"/>
</dbReference>
<organism evidence="2 3">
    <name type="scientific">Oryzomonas rubra</name>
    <dbReference type="NCBI Taxonomy" id="2509454"/>
    <lineage>
        <taxon>Bacteria</taxon>
        <taxon>Pseudomonadati</taxon>
        <taxon>Thermodesulfobacteriota</taxon>
        <taxon>Desulfuromonadia</taxon>
        <taxon>Geobacterales</taxon>
        <taxon>Geobacteraceae</taxon>
        <taxon>Oryzomonas</taxon>
    </lineage>
</organism>
<evidence type="ECO:0000313" key="2">
    <source>
        <dbReference type="EMBL" id="KAA0888080.1"/>
    </source>
</evidence>
<dbReference type="Proteomes" id="UP000324298">
    <property type="component" value="Unassembled WGS sequence"/>
</dbReference>
<dbReference type="RefSeq" id="WP_149309638.1">
    <property type="nucleotide sequence ID" value="NZ_SRSD01000012.1"/>
</dbReference>
<evidence type="ECO:0000313" key="3">
    <source>
        <dbReference type="Proteomes" id="UP000324298"/>
    </source>
</evidence>
<reference evidence="2 3" key="1">
    <citation type="submission" date="2019-04" db="EMBL/GenBank/DDBJ databases">
        <title>Geobacter ruber sp. nov., ferric-reducing bacteria isolated from paddy soil.</title>
        <authorList>
            <person name="Xu Z."/>
            <person name="Masuda Y."/>
            <person name="Itoh H."/>
            <person name="Senoo K."/>
        </authorList>
    </citation>
    <scope>NUCLEOTIDE SEQUENCE [LARGE SCALE GENOMIC DNA]</scope>
    <source>
        <strain evidence="2 3">Red88</strain>
    </source>
</reference>
<dbReference type="InterPro" id="IPR041657">
    <property type="entry name" value="HTH_17"/>
</dbReference>
<accession>A0A5A9X511</accession>